<evidence type="ECO:0000313" key="1">
    <source>
        <dbReference type="EMBL" id="SNR49067.1"/>
    </source>
</evidence>
<sequence length="79" mass="8454">MTGPRTLTAPAAVLVEFGCERRCQAELDLDGIPSRHTAGQMNAAAEAAHKLAHEANPPEKVFRFSDNILVRADALDVVA</sequence>
<name>A0A238WRG9_9ACTN</name>
<dbReference type="Proteomes" id="UP000198415">
    <property type="component" value="Unassembled WGS sequence"/>
</dbReference>
<keyword evidence="2" id="KW-1185">Reference proteome</keyword>
<accession>A0A238WRG9</accession>
<reference evidence="1 2" key="1">
    <citation type="submission" date="2017-06" db="EMBL/GenBank/DDBJ databases">
        <authorList>
            <person name="Kim H.J."/>
            <person name="Triplett B.A."/>
        </authorList>
    </citation>
    <scope>NUCLEOTIDE SEQUENCE [LARGE SCALE GENOMIC DNA]</scope>
    <source>
        <strain evidence="1 2">DSM 43151</strain>
    </source>
</reference>
<evidence type="ECO:0000313" key="2">
    <source>
        <dbReference type="Proteomes" id="UP000198415"/>
    </source>
</evidence>
<dbReference type="RefSeq" id="WP_089292571.1">
    <property type="nucleotide sequence ID" value="NZ_BOMU01000017.1"/>
</dbReference>
<protein>
    <submittedName>
        <fullName evidence="1">Uncharacterized protein</fullName>
    </submittedName>
</protein>
<gene>
    <name evidence="1" type="ORF">SAMN06264365_102829</name>
</gene>
<dbReference type="EMBL" id="FZNR01000002">
    <property type="protein sequence ID" value="SNR49067.1"/>
    <property type="molecule type" value="Genomic_DNA"/>
</dbReference>
<proteinExistence type="predicted"/>
<organism evidence="1 2">
    <name type="scientific">Actinoplanes regularis</name>
    <dbReference type="NCBI Taxonomy" id="52697"/>
    <lineage>
        <taxon>Bacteria</taxon>
        <taxon>Bacillati</taxon>
        <taxon>Actinomycetota</taxon>
        <taxon>Actinomycetes</taxon>
        <taxon>Micromonosporales</taxon>
        <taxon>Micromonosporaceae</taxon>
        <taxon>Actinoplanes</taxon>
    </lineage>
</organism>
<dbReference type="AlphaFoldDB" id="A0A238WRG9"/>